<comment type="pathway">
    <text evidence="11">Cofactor biosynthesis; biotin biosynthesis; 7,8-diaminononanoate from 8-amino-7-oxononanoate (SAM route): step 1/1.</text>
</comment>
<dbReference type="InterPro" id="IPR005814">
    <property type="entry name" value="Aminotrans_3"/>
</dbReference>
<name>A0A840IEI0_9ACTN</name>
<feature type="compositionally biased region" description="Gly residues" evidence="12">
    <location>
        <begin position="429"/>
        <end position="440"/>
    </location>
</feature>
<gene>
    <name evidence="11" type="primary">bioA</name>
    <name evidence="13" type="ORF">BDZ31_002321</name>
</gene>
<comment type="subunit">
    <text evidence="3 11">Homodimer.</text>
</comment>
<comment type="subcellular location">
    <subcellularLocation>
        <location evidence="2 11">Cytoplasm</location>
    </subcellularLocation>
</comment>
<dbReference type="CDD" id="cd00610">
    <property type="entry name" value="OAT_like"/>
    <property type="match status" value="1"/>
</dbReference>
<protein>
    <recommendedName>
        <fullName evidence="11">Adenosylmethionine-8-amino-7-oxononanoate aminotransferase</fullName>
        <ecNumber evidence="11">2.6.1.62</ecNumber>
    </recommendedName>
    <alternativeName>
        <fullName evidence="11">7,8-diamino-pelargonic acid aminotransferase</fullName>
        <shortName evidence="11">DAPA AT</shortName>
        <shortName evidence="11">DAPA aminotransferase</shortName>
    </alternativeName>
    <alternativeName>
        <fullName evidence="11">7,8-diaminononanoate synthase</fullName>
        <shortName evidence="11">DANS</shortName>
    </alternativeName>
    <alternativeName>
        <fullName evidence="11">Diaminopelargonic acid synthase</fullName>
    </alternativeName>
</protein>
<feature type="binding site" evidence="11">
    <location>
        <position position="237"/>
    </location>
    <ligand>
        <name>pyridoxal 5'-phosphate</name>
        <dbReference type="ChEBI" id="CHEBI:597326"/>
    </ligand>
</feature>
<evidence type="ECO:0000256" key="9">
    <source>
        <dbReference type="ARBA" id="ARBA00022898"/>
    </source>
</evidence>
<comment type="similarity">
    <text evidence="10 11">Belongs to the class-III pyridoxal-phosphate-dependent aminotransferase family. BioA subfamily.</text>
</comment>
<evidence type="ECO:0000256" key="6">
    <source>
        <dbReference type="ARBA" id="ARBA00022679"/>
    </source>
</evidence>
<feature type="binding site" evidence="11">
    <location>
        <position position="148"/>
    </location>
    <ligand>
        <name>substrate</name>
    </ligand>
</feature>
<dbReference type="NCBIfam" id="TIGR00508">
    <property type="entry name" value="bioA"/>
    <property type="match status" value="1"/>
</dbReference>
<feature type="region of interest" description="Disordered" evidence="12">
    <location>
        <begin position="426"/>
        <end position="447"/>
    </location>
</feature>
<dbReference type="HAMAP" id="MF_00834">
    <property type="entry name" value="BioA"/>
    <property type="match status" value="1"/>
</dbReference>
<feature type="binding site" evidence="11">
    <location>
        <position position="266"/>
    </location>
    <ligand>
        <name>substrate</name>
    </ligand>
</feature>
<dbReference type="SUPFAM" id="SSF53383">
    <property type="entry name" value="PLP-dependent transferases"/>
    <property type="match status" value="1"/>
</dbReference>
<comment type="catalytic activity">
    <reaction evidence="11">
        <text>(8S)-8-amino-7-oxononanoate + S-adenosyl-L-methionine = S-adenosyl-4-methylsulfanyl-2-oxobutanoate + (7R,8S)-7,8-diammoniononanoate</text>
        <dbReference type="Rhea" id="RHEA:16861"/>
        <dbReference type="ChEBI" id="CHEBI:16490"/>
        <dbReference type="ChEBI" id="CHEBI:59789"/>
        <dbReference type="ChEBI" id="CHEBI:149468"/>
        <dbReference type="ChEBI" id="CHEBI:149469"/>
        <dbReference type="EC" id="2.6.1.62"/>
    </reaction>
</comment>
<evidence type="ECO:0000256" key="4">
    <source>
        <dbReference type="ARBA" id="ARBA00022490"/>
    </source>
</evidence>
<comment type="function">
    <text evidence="11">Catalyzes the transfer of the alpha-amino group from S-adenosyl-L-methionine (SAM) to 7-keto-8-aminopelargonic acid (KAPA) to form 7,8-diaminopelargonic acid (DAPA). It is the only aminotransferase known to utilize SAM as an amino donor.</text>
</comment>
<keyword evidence="9 11" id="KW-0663">Pyridoxal phosphate</keyword>
<sequence length="447" mass="47768">METAELAALDREVLWHPFTQQLGWSEEAAPIIARAEGATLFDTDGNAYIDGVSSLWCNVHGHRHPAIDAAIRAQLDRVAHTTMLGLSHPPAIELARRLRDLAPAGLTRVFYSDSGSTAVEIAVKMAFQWWAQRGEPARTRFVCLENAYHGDTLGSVSVGGIDLFHSRYRPLLFDALRVAAGDAEALERTLARHGAEVAAVIVEPLVQGAAGMLLQPPGYLRAVRELCDRHGVLLICDEVATGFGRTGRMFACEHEQVSPDLMCVAKGLTGGYLPLAATLATEAIHDGFLGAHADYRTFFHGHTYTGNPLACAAALATLELFDSERTLEMLQPKIVLLERELAARVAPLEAVAEIRQRGFMVGIELAGFDPALRTGHRVTLAARRRGAIVRPLGDVVVLMPPLSIAPEQLRRLVEITAGAIAQATAGATADGGAGSRGGSAGRPAPVA</sequence>
<dbReference type="InterPro" id="IPR015422">
    <property type="entry name" value="PyrdxlP-dep_Trfase_small"/>
</dbReference>
<keyword evidence="6 11" id="KW-0808">Transferase</keyword>
<evidence type="ECO:0000313" key="13">
    <source>
        <dbReference type="EMBL" id="MBB4662735.1"/>
    </source>
</evidence>
<organism evidence="13 14">
    <name type="scientific">Conexibacter arvalis</name>
    <dbReference type="NCBI Taxonomy" id="912552"/>
    <lineage>
        <taxon>Bacteria</taxon>
        <taxon>Bacillati</taxon>
        <taxon>Actinomycetota</taxon>
        <taxon>Thermoleophilia</taxon>
        <taxon>Solirubrobacterales</taxon>
        <taxon>Conexibacteraceae</taxon>
        <taxon>Conexibacter</taxon>
    </lineage>
</organism>
<dbReference type="GO" id="GO:0004015">
    <property type="term" value="F:adenosylmethionine-8-amino-7-oxononanoate transaminase activity"/>
    <property type="evidence" value="ECO:0007669"/>
    <property type="project" value="UniProtKB-UniRule"/>
</dbReference>
<dbReference type="Pfam" id="PF00202">
    <property type="entry name" value="Aminotran_3"/>
    <property type="match status" value="1"/>
</dbReference>
<dbReference type="GO" id="GO:0030170">
    <property type="term" value="F:pyridoxal phosphate binding"/>
    <property type="evidence" value="ECO:0007669"/>
    <property type="project" value="UniProtKB-UniRule"/>
</dbReference>
<evidence type="ECO:0000313" key="14">
    <source>
        <dbReference type="Proteomes" id="UP000585272"/>
    </source>
</evidence>
<feature type="site" description="Participates in the substrate recognition with KAPA and in a stacking interaction with the adenine ring of SAM" evidence="11">
    <location>
        <position position="18"/>
    </location>
</feature>
<evidence type="ECO:0000256" key="2">
    <source>
        <dbReference type="ARBA" id="ARBA00004496"/>
    </source>
</evidence>
<dbReference type="UniPathway" id="UPA00078">
    <property type="reaction ID" value="UER00160"/>
</dbReference>
<dbReference type="EMBL" id="JACHNU010000002">
    <property type="protein sequence ID" value="MBB4662735.1"/>
    <property type="molecule type" value="Genomic_DNA"/>
</dbReference>
<dbReference type="Proteomes" id="UP000585272">
    <property type="component" value="Unassembled WGS sequence"/>
</dbReference>
<proteinExistence type="inferred from homology"/>
<evidence type="ECO:0000256" key="12">
    <source>
        <dbReference type="SAM" id="MobiDB-lite"/>
    </source>
</evidence>
<comment type="caution">
    <text evidence="13">The sequence shown here is derived from an EMBL/GenBank/DDBJ whole genome shotgun (WGS) entry which is preliminary data.</text>
</comment>
<dbReference type="FunFam" id="3.40.640.10:FF:000078">
    <property type="entry name" value="Adenosylmethionine-8-amino-7-oxononanoate aminotransferase"/>
    <property type="match status" value="1"/>
</dbReference>
<evidence type="ECO:0000256" key="10">
    <source>
        <dbReference type="ARBA" id="ARBA00060970"/>
    </source>
</evidence>
<dbReference type="Gene3D" id="3.90.1150.10">
    <property type="entry name" value="Aspartate Aminotransferase, domain 1"/>
    <property type="match status" value="1"/>
</dbReference>
<feature type="binding site" evidence="11">
    <location>
        <position position="301"/>
    </location>
    <ligand>
        <name>substrate</name>
    </ligand>
</feature>
<dbReference type="InterPro" id="IPR049704">
    <property type="entry name" value="Aminotrans_3_PPA_site"/>
</dbReference>
<keyword evidence="4 11" id="KW-0963">Cytoplasm</keyword>
<comment type="caution">
    <text evidence="11">Lacks conserved residue(s) required for the propagation of feature annotation.</text>
</comment>
<accession>A0A840IEI0</accession>
<comment type="cofactor">
    <cofactor evidence="1 11">
        <name>pyridoxal 5'-phosphate</name>
        <dbReference type="ChEBI" id="CHEBI:597326"/>
    </cofactor>
</comment>
<dbReference type="PANTHER" id="PTHR42684">
    <property type="entry name" value="ADENOSYLMETHIONINE-8-AMINO-7-OXONONANOATE AMINOTRANSFERASE"/>
    <property type="match status" value="1"/>
</dbReference>
<dbReference type="GO" id="GO:0009102">
    <property type="term" value="P:biotin biosynthetic process"/>
    <property type="evidence" value="ECO:0007669"/>
    <property type="project" value="UniProtKB-UniRule"/>
</dbReference>
<dbReference type="EC" id="2.6.1.62" evidence="11"/>
<dbReference type="PANTHER" id="PTHR42684:SF17">
    <property type="entry name" value="ADENOSYLMETHIONINE-8-AMINO-7-OXONONANOATE AMINOTRANSFERASE"/>
    <property type="match status" value="1"/>
</dbReference>
<feature type="binding site" evidence="11">
    <location>
        <position position="390"/>
    </location>
    <ligand>
        <name>substrate</name>
    </ligand>
</feature>
<feature type="binding site" evidence="11">
    <location>
        <begin position="302"/>
        <end position="303"/>
    </location>
    <ligand>
        <name>pyridoxal 5'-phosphate</name>
        <dbReference type="ChEBI" id="CHEBI:597326"/>
    </ligand>
</feature>
<evidence type="ECO:0000256" key="3">
    <source>
        <dbReference type="ARBA" id="ARBA00011738"/>
    </source>
</evidence>
<keyword evidence="8 11" id="KW-0093">Biotin biosynthesis</keyword>
<dbReference type="InterPro" id="IPR015421">
    <property type="entry name" value="PyrdxlP-dep_Trfase_major"/>
</dbReference>
<feature type="binding site" evidence="11">
    <location>
        <begin position="115"/>
        <end position="116"/>
    </location>
    <ligand>
        <name>pyridoxal 5'-phosphate</name>
        <dbReference type="ChEBI" id="CHEBI:597326"/>
    </ligand>
</feature>
<evidence type="ECO:0000256" key="7">
    <source>
        <dbReference type="ARBA" id="ARBA00022691"/>
    </source>
</evidence>
<keyword evidence="14" id="KW-1185">Reference proteome</keyword>
<keyword evidence="5 11" id="KW-0032">Aminotransferase</keyword>
<dbReference type="InterPro" id="IPR015424">
    <property type="entry name" value="PyrdxlP-dep_Trfase"/>
</dbReference>
<evidence type="ECO:0000256" key="8">
    <source>
        <dbReference type="ARBA" id="ARBA00022756"/>
    </source>
</evidence>
<evidence type="ECO:0000256" key="5">
    <source>
        <dbReference type="ARBA" id="ARBA00022576"/>
    </source>
</evidence>
<dbReference type="Gene3D" id="3.40.640.10">
    <property type="entry name" value="Type I PLP-dependent aspartate aminotransferase-like (Major domain)"/>
    <property type="match status" value="1"/>
</dbReference>
<evidence type="ECO:0000256" key="11">
    <source>
        <dbReference type="HAMAP-Rule" id="MF_00834"/>
    </source>
</evidence>
<evidence type="ECO:0000256" key="1">
    <source>
        <dbReference type="ARBA" id="ARBA00001933"/>
    </source>
</evidence>
<dbReference type="AlphaFoldDB" id="A0A840IEI0"/>
<feature type="modified residue" description="N6-(pyridoxal phosphate)lysine" evidence="11">
    <location>
        <position position="266"/>
    </location>
</feature>
<dbReference type="GO" id="GO:0005737">
    <property type="term" value="C:cytoplasm"/>
    <property type="evidence" value="ECO:0007669"/>
    <property type="project" value="UniProtKB-SubCell"/>
</dbReference>
<keyword evidence="7 11" id="KW-0949">S-adenosyl-L-methionine</keyword>
<dbReference type="PROSITE" id="PS00600">
    <property type="entry name" value="AA_TRANSFER_CLASS_3"/>
    <property type="match status" value="1"/>
</dbReference>
<dbReference type="InterPro" id="IPR005815">
    <property type="entry name" value="BioA"/>
</dbReference>
<reference evidence="13 14" key="1">
    <citation type="submission" date="2020-08" db="EMBL/GenBank/DDBJ databases">
        <title>Genomic Encyclopedia of Archaeal and Bacterial Type Strains, Phase II (KMG-II): from individual species to whole genera.</title>
        <authorList>
            <person name="Goeker M."/>
        </authorList>
    </citation>
    <scope>NUCLEOTIDE SEQUENCE [LARGE SCALE GENOMIC DNA]</scope>
    <source>
        <strain evidence="13 14">DSM 23288</strain>
    </source>
</reference>
<dbReference type="PIRSF" id="PIRSF000521">
    <property type="entry name" value="Transaminase_4ab_Lys_Orn"/>
    <property type="match status" value="1"/>
</dbReference>